<dbReference type="AlphaFoldDB" id="A0A423XLA9"/>
<organism evidence="2 3">
    <name type="scientific">Cytospora leucostoma</name>
    <dbReference type="NCBI Taxonomy" id="1230097"/>
    <lineage>
        <taxon>Eukaryota</taxon>
        <taxon>Fungi</taxon>
        <taxon>Dikarya</taxon>
        <taxon>Ascomycota</taxon>
        <taxon>Pezizomycotina</taxon>
        <taxon>Sordariomycetes</taxon>
        <taxon>Sordariomycetidae</taxon>
        <taxon>Diaporthales</taxon>
        <taxon>Cytosporaceae</taxon>
        <taxon>Cytospora</taxon>
    </lineage>
</organism>
<comment type="caution">
    <text evidence="2">The sequence shown here is derived from an EMBL/GenBank/DDBJ whole genome shotgun (WGS) entry which is preliminary data.</text>
</comment>
<accession>A0A423XLA9</accession>
<gene>
    <name evidence="2" type="ORF">VPNG_01282</name>
</gene>
<feature type="region of interest" description="Disordered" evidence="1">
    <location>
        <begin position="18"/>
        <end position="45"/>
    </location>
</feature>
<dbReference type="OrthoDB" id="3437960at2759"/>
<dbReference type="STRING" id="1230097.A0A423XLA9"/>
<sequence length="211" mass="23268">MVRHQRNHVSVAGICVPVVDGTSESGGDDMPSTPRDAHSHWGQHPQGQIMMPSDMAMQRSLSAYVPHVPYDLGRQSLSSNGQDYHNGLHHEQAMPPRPISAAHIPQQYFMDANNPGVATMSANHFQHVQRHPSNAFSASDFSSPPLRNPIGNGGFGSFVISPVIQEPYTIQNYQEPISAVSQVPYGWDVAEIKYEDNQGFDLPSDRIDQID</sequence>
<protein>
    <submittedName>
        <fullName evidence="2">Uncharacterized protein</fullName>
    </submittedName>
</protein>
<name>A0A423XLA9_9PEZI</name>
<keyword evidence="3" id="KW-1185">Reference proteome</keyword>
<evidence type="ECO:0000313" key="3">
    <source>
        <dbReference type="Proteomes" id="UP000285146"/>
    </source>
</evidence>
<evidence type="ECO:0000256" key="1">
    <source>
        <dbReference type="SAM" id="MobiDB-lite"/>
    </source>
</evidence>
<dbReference type="Proteomes" id="UP000285146">
    <property type="component" value="Unassembled WGS sequence"/>
</dbReference>
<evidence type="ECO:0000313" key="2">
    <source>
        <dbReference type="EMBL" id="ROW17288.1"/>
    </source>
</evidence>
<dbReference type="EMBL" id="LKEB01000003">
    <property type="protein sequence ID" value="ROW17288.1"/>
    <property type="molecule type" value="Genomic_DNA"/>
</dbReference>
<dbReference type="InParanoid" id="A0A423XLA9"/>
<reference evidence="2 3" key="1">
    <citation type="submission" date="2015-09" db="EMBL/GenBank/DDBJ databases">
        <title>Host preference determinants of Valsa canker pathogens revealed by comparative genomics.</title>
        <authorList>
            <person name="Yin Z."/>
            <person name="Huang L."/>
        </authorList>
    </citation>
    <scope>NUCLEOTIDE SEQUENCE [LARGE SCALE GENOMIC DNA]</scope>
    <source>
        <strain evidence="2 3">SXYLt</strain>
    </source>
</reference>
<proteinExistence type="predicted"/>